<dbReference type="SMART" id="SM00304">
    <property type="entry name" value="HAMP"/>
    <property type="match status" value="1"/>
</dbReference>
<proteinExistence type="predicted"/>
<dbReference type="EC" id="2.7.13.3" evidence="3"/>
<dbReference type="Pfam" id="PF00672">
    <property type="entry name" value="HAMP"/>
    <property type="match status" value="1"/>
</dbReference>
<dbReference type="CDD" id="cd00075">
    <property type="entry name" value="HATPase"/>
    <property type="match status" value="1"/>
</dbReference>
<dbReference type="Gene3D" id="1.10.287.130">
    <property type="match status" value="1"/>
</dbReference>
<feature type="domain" description="Histidine kinase" evidence="11">
    <location>
        <begin position="279"/>
        <end position="473"/>
    </location>
</feature>
<evidence type="ECO:0000256" key="7">
    <source>
        <dbReference type="ARBA" id="ARBA00022741"/>
    </source>
</evidence>
<keyword evidence="10" id="KW-0472">Membrane</keyword>
<evidence type="ECO:0000256" key="5">
    <source>
        <dbReference type="ARBA" id="ARBA00022553"/>
    </source>
</evidence>
<dbReference type="InterPro" id="IPR003661">
    <property type="entry name" value="HisK_dim/P_dom"/>
</dbReference>
<dbReference type="EMBL" id="VKKU01000001">
    <property type="protein sequence ID" value="TSB04165.1"/>
    <property type="molecule type" value="Genomic_DNA"/>
</dbReference>
<dbReference type="SMART" id="SM00387">
    <property type="entry name" value="HATPase_c"/>
    <property type="match status" value="1"/>
</dbReference>
<evidence type="ECO:0000256" key="9">
    <source>
        <dbReference type="ARBA" id="ARBA00022840"/>
    </source>
</evidence>
<dbReference type="OrthoDB" id="9804645at2"/>
<keyword evidence="4" id="KW-1003">Cell membrane</keyword>
<dbReference type="PROSITE" id="PS50109">
    <property type="entry name" value="HIS_KIN"/>
    <property type="match status" value="1"/>
</dbReference>
<dbReference type="PANTHER" id="PTHR44936:SF10">
    <property type="entry name" value="SENSOR PROTEIN RSTB"/>
    <property type="match status" value="1"/>
</dbReference>
<dbReference type="InterPro" id="IPR003594">
    <property type="entry name" value="HATPase_dom"/>
</dbReference>
<keyword evidence="8" id="KW-0418">Kinase</keyword>
<evidence type="ECO:0000256" key="10">
    <source>
        <dbReference type="SAM" id="Phobius"/>
    </source>
</evidence>
<dbReference type="PANTHER" id="PTHR44936">
    <property type="entry name" value="SENSOR PROTEIN CREC"/>
    <property type="match status" value="1"/>
</dbReference>
<evidence type="ECO:0000256" key="4">
    <source>
        <dbReference type="ARBA" id="ARBA00022475"/>
    </source>
</evidence>
<evidence type="ECO:0000256" key="6">
    <source>
        <dbReference type="ARBA" id="ARBA00022679"/>
    </source>
</evidence>
<dbReference type="GO" id="GO:0005886">
    <property type="term" value="C:plasma membrane"/>
    <property type="evidence" value="ECO:0007669"/>
    <property type="project" value="UniProtKB-SubCell"/>
</dbReference>
<feature type="transmembrane region" description="Helical" evidence="10">
    <location>
        <begin position="196"/>
        <end position="218"/>
    </location>
</feature>
<evidence type="ECO:0000256" key="2">
    <source>
        <dbReference type="ARBA" id="ARBA00004651"/>
    </source>
</evidence>
<dbReference type="RefSeq" id="WP_143775039.1">
    <property type="nucleotide sequence ID" value="NZ_VKKU01000001.1"/>
</dbReference>
<evidence type="ECO:0000259" key="12">
    <source>
        <dbReference type="PROSITE" id="PS50885"/>
    </source>
</evidence>
<organism evidence="13 14">
    <name type="scientific">Sphingorhabdus contaminans</name>
    <dbReference type="NCBI Taxonomy" id="1343899"/>
    <lineage>
        <taxon>Bacteria</taxon>
        <taxon>Pseudomonadati</taxon>
        <taxon>Pseudomonadota</taxon>
        <taxon>Alphaproteobacteria</taxon>
        <taxon>Sphingomonadales</taxon>
        <taxon>Sphingomonadaceae</taxon>
        <taxon>Sphingorhabdus</taxon>
    </lineage>
</organism>
<keyword evidence="10" id="KW-1133">Transmembrane helix</keyword>
<dbReference type="InterPro" id="IPR036890">
    <property type="entry name" value="HATPase_C_sf"/>
</dbReference>
<dbReference type="PROSITE" id="PS50885">
    <property type="entry name" value="HAMP"/>
    <property type="match status" value="1"/>
</dbReference>
<dbReference type="AlphaFoldDB" id="A0A553WHK0"/>
<dbReference type="Pfam" id="PF02518">
    <property type="entry name" value="HATPase_c"/>
    <property type="match status" value="1"/>
</dbReference>
<reference evidence="13 14" key="1">
    <citation type="submission" date="2019-07" db="EMBL/GenBank/DDBJ databases">
        <authorList>
            <person name="Park M."/>
        </authorList>
    </citation>
    <scope>NUCLEOTIDE SEQUENCE [LARGE SCALE GENOMIC DNA]</scope>
    <source>
        <strain evidence="13 14">KCTC32445</strain>
    </source>
</reference>
<gene>
    <name evidence="13" type="ORF">FOM92_01640</name>
</gene>
<keyword evidence="7" id="KW-0547">Nucleotide-binding</keyword>
<dbReference type="InterPro" id="IPR003660">
    <property type="entry name" value="HAMP_dom"/>
</dbReference>
<feature type="domain" description="HAMP" evidence="12">
    <location>
        <begin position="219"/>
        <end position="271"/>
    </location>
</feature>
<dbReference type="GO" id="GO:0005524">
    <property type="term" value="F:ATP binding"/>
    <property type="evidence" value="ECO:0007669"/>
    <property type="project" value="UniProtKB-KW"/>
</dbReference>
<dbReference type="Pfam" id="PF00512">
    <property type="entry name" value="HisKA"/>
    <property type="match status" value="1"/>
</dbReference>
<protein>
    <recommendedName>
        <fullName evidence="3">histidine kinase</fullName>
        <ecNumber evidence="3">2.7.13.3</ecNumber>
    </recommendedName>
</protein>
<dbReference type="SUPFAM" id="SSF55874">
    <property type="entry name" value="ATPase domain of HSP90 chaperone/DNA topoisomerase II/histidine kinase"/>
    <property type="match status" value="1"/>
</dbReference>
<sequence length="473" mass="52000">MAWASRFWPRSLYGQILLVTASALLIAQSINAALLLFGVRNRAVSETAAMVVSRVANQVERLEATGIPIGEPDNWYKRHIERSGERRRRSPPVAITIAPNPILIERSHIQEDISERARDFFRQGDINLSGVRISTVSTKLLPAQLRDAQLRRWNAGRLRNPNIPTPTRAVLLTARLPDGAWVNAAAFVRPDERASIFALLLQTFTLFIAVMIPLALVARRIADPLSKLTQRVQRVGLAGEVDTLQPAGPDDVRQLIEAFNAMHARVSALLGEKDVMLGAIGHDLKTPLAALRVRIECVEDDHEREKMAATIDEMVTILDDILTLARLGKSGETLQSVDIGALIESVSGEFEPVEFHIPEKRVVANIRPVLLRRALRNLIGNAIIYGKSAQVRIHSNANNVVIHIDDEGPGIDPAEMESMFEPFTRAEKSRSRSTGGSGLGLTISRAIARAHGGDLTLSNREEGGLRATFSFKG</sequence>
<dbReference type="Gene3D" id="3.30.565.10">
    <property type="entry name" value="Histidine kinase-like ATPase, C-terminal domain"/>
    <property type="match status" value="1"/>
</dbReference>
<dbReference type="InterPro" id="IPR050980">
    <property type="entry name" value="2C_sensor_his_kinase"/>
</dbReference>
<keyword evidence="5" id="KW-0597">Phosphoprotein</keyword>
<keyword evidence="10" id="KW-0812">Transmembrane</keyword>
<keyword evidence="14" id="KW-1185">Reference proteome</keyword>
<dbReference type="CDD" id="cd00082">
    <property type="entry name" value="HisKA"/>
    <property type="match status" value="1"/>
</dbReference>
<dbReference type="InterPro" id="IPR036097">
    <property type="entry name" value="HisK_dim/P_sf"/>
</dbReference>
<evidence type="ECO:0000313" key="14">
    <source>
        <dbReference type="Proteomes" id="UP000320160"/>
    </source>
</evidence>
<keyword evidence="9" id="KW-0067">ATP-binding</keyword>
<dbReference type="SMART" id="SM00388">
    <property type="entry name" value="HisKA"/>
    <property type="match status" value="1"/>
</dbReference>
<dbReference type="SUPFAM" id="SSF47384">
    <property type="entry name" value="Homodimeric domain of signal transducing histidine kinase"/>
    <property type="match status" value="1"/>
</dbReference>
<evidence type="ECO:0000313" key="13">
    <source>
        <dbReference type="EMBL" id="TSB04165.1"/>
    </source>
</evidence>
<comment type="subcellular location">
    <subcellularLocation>
        <location evidence="2">Cell membrane</location>
        <topology evidence="2">Multi-pass membrane protein</topology>
    </subcellularLocation>
</comment>
<evidence type="ECO:0000256" key="3">
    <source>
        <dbReference type="ARBA" id="ARBA00012438"/>
    </source>
</evidence>
<dbReference type="CDD" id="cd06225">
    <property type="entry name" value="HAMP"/>
    <property type="match status" value="1"/>
</dbReference>
<keyword evidence="6" id="KW-0808">Transferase</keyword>
<dbReference type="InterPro" id="IPR004358">
    <property type="entry name" value="Sig_transdc_His_kin-like_C"/>
</dbReference>
<name>A0A553WHK0_9SPHN</name>
<evidence type="ECO:0000259" key="11">
    <source>
        <dbReference type="PROSITE" id="PS50109"/>
    </source>
</evidence>
<dbReference type="GO" id="GO:0000155">
    <property type="term" value="F:phosphorelay sensor kinase activity"/>
    <property type="evidence" value="ECO:0007669"/>
    <property type="project" value="InterPro"/>
</dbReference>
<accession>A0A553WHK0</accession>
<dbReference type="InterPro" id="IPR005467">
    <property type="entry name" value="His_kinase_dom"/>
</dbReference>
<dbReference type="Proteomes" id="UP000320160">
    <property type="component" value="Unassembled WGS sequence"/>
</dbReference>
<comment type="catalytic activity">
    <reaction evidence="1">
        <text>ATP + protein L-histidine = ADP + protein N-phospho-L-histidine.</text>
        <dbReference type="EC" id="2.7.13.3"/>
    </reaction>
</comment>
<evidence type="ECO:0000256" key="8">
    <source>
        <dbReference type="ARBA" id="ARBA00022777"/>
    </source>
</evidence>
<comment type="caution">
    <text evidence="13">The sequence shown here is derived from an EMBL/GenBank/DDBJ whole genome shotgun (WGS) entry which is preliminary data.</text>
</comment>
<evidence type="ECO:0000256" key="1">
    <source>
        <dbReference type="ARBA" id="ARBA00000085"/>
    </source>
</evidence>
<dbReference type="PRINTS" id="PR00344">
    <property type="entry name" value="BCTRLSENSOR"/>
</dbReference>